<accession>A0A5B0MQA8</accession>
<name>A0A5B0MQA8_PUCGR</name>
<evidence type="ECO:0000313" key="2">
    <source>
        <dbReference type="EMBL" id="KAA1078603.1"/>
    </source>
</evidence>
<dbReference type="Proteomes" id="UP000325313">
    <property type="component" value="Unassembled WGS sequence"/>
</dbReference>
<sequence length="77" mass="7955">MGSWPPQPLDGEEAGAAGQMRRLAAAVTGSGSLRRPSAERLRGEPNTSLRLRLMAGSRLASLSSGADFCLISASVSL</sequence>
<dbReference type="EMBL" id="VDEP01000449">
    <property type="protein sequence ID" value="KAA1078603.1"/>
    <property type="molecule type" value="Genomic_DNA"/>
</dbReference>
<keyword evidence="4" id="KW-1185">Reference proteome</keyword>
<dbReference type="Proteomes" id="UP000324748">
    <property type="component" value="Unassembled WGS sequence"/>
</dbReference>
<feature type="region of interest" description="Disordered" evidence="1">
    <location>
        <begin position="25"/>
        <end position="44"/>
    </location>
</feature>
<dbReference type="AlphaFoldDB" id="A0A5B0MQA8"/>
<evidence type="ECO:0000313" key="3">
    <source>
        <dbReference type="EMBL" id="KAA1084209.1"/>
    </source>
</evidence>
<evidence type="ECO:0000313" key="4">
    <source>
        <dbReference type="Proteomes" id="UP000324748"/>
    </source>
</evidence>
<gene>
    <name evidence="3" type="ORF">PGT21_021132</name>
    <name evidence="2" type="ORF">PGTUg99_012559</name>
</gene>
<comment type="caution">
    <text evidence="2">The sequence shown here is derived from an EMBL/GenBank/DDBJ whole genome shotgun (WGS) entry which is preliminary data.</text>
</comment>
<organism evidence="2 5">
    <name type="scientific">Puccinia graminis f. sp. tritici</name>
    <dbReference type="NCBI Taxonomy" id="56615"/>
    <lineage>
        <taxon>Eukaryota</taxon>
        <taxon>Fungi</taxon>
        <taxon>Dikarya</taxon>
        <taxon>Basidiomycota</taxon>
        <taxon>Pucciniomycotina</taxon>
        <taxon>Pucciniomycetes</taxon>
        <taxon>Pucciniales</taxon>
        <taxon>Pucciniaceae</taxon>
        <taxon>Puccinia</taxon>
    </lineage>
</organism>
<reference evidence="4 5" key="1">
    <citation type="submission" date="2019-05" db="EMBL/GenBank/DDBJ databases">
        <title>Emergence of the Ug99 lineage of the wheat stem rust pathogen through somatic hybridization.</title>
        <authorList>
            <person name="Li F."/>
            <person name="Upadhyaya N.M."/>
            <person name="Sperschneider J."/>
            <person name="Matny O."/>
            <person name="Nguyen-Phuc H."/>
            <person name="Mago R."/>
            <person name="Raley C."/>
            <person name="Miller M.E."/>
            <person name="Silverstein K.A.T."/>
            <person name="Henningsen E."/>
            <person name="Hirsch C.D."/>
            <person name="Visser B."/>
            <person name="Pretorius Z.A."/>
            <person name="Steffenson B.J."/>
            <person name="Schwessinger B."/>
            <person name="Dodds P.N."/>
            <person name="Figueroa M."/>
        </authorList>
    </citation>
    <scope>NUCLEOTIDE SEQUENCE [LARGE SCALE GENOMIC DNA]</scope>
    <source>
        <strain evidence="3">21-0</strain>
        <strain evidence="2 5">Ug99</strain>
    </source>
</reference>
<dbReference type="EMBL" id="VSWC01000118">
    <property type="protein sequence ID" value="KAA1084209.1"/>
    <property type="molecule type" value="Genomic_DNA"/>
</dbReference>
<evidence type="ECO:0000256" key="1">
    <source>
        <dbReference type="SAM" id="MobiDB-lite"/>
    </source>
</evidence>
<protein>
    <submittedName>
        <fullName evidence="2">Uncharacterized protein</fullName>
    </submittedName>
</protein>
<proteinExistence type="predicted"/>
<evidence type="ECO:0000313" key="5">
    <source>
        <dbReference type="Proteomes" id="UP000325313"/>
    </source>
</evidence>